<protein>
    <submittedName>
        <fullName evidence="2">Uncharacterized protein</fullName>
    </submittedName>
</protein>
<comment type="caution">
    <text evidence="2">The sequence shown here is derived from an EMBL/GenBank/DDBJ whole genome shotgun (WGS) entry which is preliminary data.</text>
</comment>
<evidence type="ECO:0000256" key="1">
    <source>
        <dbReference type="SAM" id="MobiDB-lite"/>
    </source>
</evidence>
<organism evidence="2 3">
    <name type="scientific">Puccinia striiformis f. sp. tritici PST-78</name>
    <dbReference type="NCBI Taxonomy" id="1165861"/>
    <lineage>
        <taxon>Eukaryota</taxon>
        <taxon>Fungi</taxon>
        <taxon>Dikarya</taxon>
        <taxon>Basidiomycota</taxon>
        <taxon>Pucciniomycotina</taxon>
        <taxon>Pucciniomycetes</taxon>
        <taxon>Pucciniales</taxon>
        <taxon>Pucciniaceae</taxon>
        <taxon>Puccinia</taxon>
    </lineage>
</organism>
<feature type="region of interest" description="Disordered" evidence="1">
    <location>
        <begin position="1"/>
        <end position="147"/>
    </location>
</feature>
<feature type="compositionally biased region" description="Low complexity" evidence="1">
    <location>
        <begin position="41"/>
        <end position="59"/>
    </location>
</feature>
<dbReference type="Proteomes" id="UP000054564">
    <property type="component" value="Unassembled WGS sequence"/>
</dbReference>
<feature type="compositionally biased region" description="Polar residues" evidence="1">
    <location>
        <begin position="1"/>
        <end position="25"/>
    </location>
</feature>
<evidence type="ECO:0000313" key="2">
    <source>
        <dbReference type="EMBL" id="KNE99177.1"/>
    </source>
</evidence>
<evidence type="ECO:0000313" key="3">
    <source>
        <dbReference type="Proteomes" id="UP000054564"/>
    </source>
</evidence>
<proteinExistence type="predicted"/>
<dbReference type="EMBL" id="AJIL01000048">
    <property type="protein sequence ID" value="KNE99177.1"/>
    <property type="molecule type" value="Genomic_DNA"/>
</dbReference>
<feature type="compositionally biased region" description="Basic and acidic residues" evidence="1">
    <location>
        <begin position="28"/>
        <end position="40"/>
    </location>
</feature>
<reference evidence="3" key="1">
    <citation type="submission" date="2014-03" db="EMBL/GenBank/DDBJ databases">
        <title>The Genome Sequence of Puccinia striiformis f. sp. tritici PST-78.</title>
        <authorList>
            <consortium name="The Broad Institute Genome Sequencing Platform"/>
            <person name="Cuomo C."/>
            <person name="Hulbert S."/>
            <person name="Chen X."/>
            <person name="Walker B."/>
            <person name="Young S.K."/>
            <person name="Zeng Q."/>
            <person name="Gargeya S."/>
            <person name="Fitzgerald M."/>
            <person name="Haas B."/>
            <person name="Abouelleil A."/>
            <person name="Alvarado L."/>
            <person name="Arachchi H.M."/>
            <person name="Berlin A.M."/>
            <person name="Chapman S.B."/>
            <person name="Goldberg J."/>
            <person name="Griggs A."/>
            <person name="Gujja S."/>
            <person name="Hansen M."/>
            <person name="Howarth C."/>
            <person name="Imamovic A."/>
            <person name="Larimer J."/>
            <person name="McCowan C."/>
            <person name="Montmayeur A."/>
            <person name="Murphy C."/>
            <person name="Neiman D."/>
            <person name="Pearson M."/>
            <person name="Priest M."/>
            <person name="Roberts A."/>
            <person name="Saif S."/>
            <person name="Shea T."/>
            <person name="Sisk P."/>
            <person name="Sykes S."/>
            <person name="Wortman J."/>
            <person name="Nusbaum C."/>
            <person name="Birren B."/>
        </authorList>
    </citation>
    <scope>NUCLEOTIDE SEQUENCE [LARGE SCALE GENOMIC DNA]</scope>
    <source>
        <strain evidence="3">race PST-78</strain>
    </source>
</reference>
<keyword evidence="3" id="KW-1185">Reference proteome</keyword>
<dbReference type="AlphaFoldDB" id="A0A0L0VIR1"/>
<sequence length="173" mass="18290">MASSLQALSNVIKNATTREQPTINVGGTKEEEDKLEREENNLTATGNTGGTLALTAMGTNGSGDANGSGLRRLTRATLKTPAEPDSSKGETVLTLDPTTTQQPKKAGKKRKAPTDSSELRELLGATHVLGGKGTGKGPFGRARESELDLRNPRKAEILARSRISRLEIQDLAA</sequence>
<gene>
    <name evidence="2" type="ORF">PSTG_07488</name>
</gene>
<accession>A0A0L0VIR1</accession>
<name>A0A0L0VIR1_9BASI</name>